<keyword evidence="3" id="KW-1185">Reference proteome</keyword>
<feature type="region of interest" description="Disordered" evidence="1">
    <location>
        <begin position="79"/>
        <end position="99"/>
    </location>
</feature>
<feature type="compositionally biased region" description="Polar residues" evidence="1">
    <location>
        <begin position="1"/>
        <end position="20"/>
    </location>
</feature>
<dbReference type="InterPro" id="IPR036361">
    <property type="entry name" value="SAP_dom_sf"/>
</dbReference>
<comment type="caution">
    <text evidence="2">The sequence shown here is derived from an EMBL/GenBank/DDBJ whole genome shotgun (WGS) entry which is preliminary data.</text>
</comment>
<evidence type="ECO:0000313" key="2">
    <source>
        <dbReference type="EMBL" id="OWZ13058.1"/>
    </source>
</evidence>
<dbReference type="EMBL" id="NBNE01001683">
    <property type="protein sequence ID" value="OWZ13058.1"/>
    <property type="molecule type" value="Genomic_DNA"/>
</dbReference>
<feature type="region of interest" description="Disordered" evidence="1">
    <location>
        <begin position="1"/>
        <end position="29"/>
    </location>
</feature>
<dbReference type="AlphaFoldDB" id="A0A225W769"/>
<accession>A0A225W769</accession>
<dbReference type="Gene3D" id="1.10.720.30">
    <property type="entry name" value="SAP domain"/>
    <property type="match status" value="1"/>
</dbReference>
<organism evidence="2 3">
    <name type="scientific">Phytophthora megakarya</name>
    <dbReference type="NCBI Taxonomy" id="4795"/>
    <lineage>
        <taxon>Eukaryota</taxon>
        <taxon>Sar</taxon>
        <taxon>Stramenopiles</taxon>
        <taxon>Oomycota</taxon>
        <taxon>Peronosporomycetes</taxon>
        <taxon>Peronosporales</taxon>
        <taxon>Peronosporaceae</taxon>
        <taxon>Phytophthora</taxon>
    </lineage>
</organism>
<name>A0A225W769_9STRA</name>
<evidence type="ECO:0000256" key="1">
    <source>
        <dbReference type="SAM" id="MobiDB-lite"/>
    </source>
</evidence>
<gene>
    <name evidence="2" type="ORF">PHMEG_00013684</name>
</gene>
<dbReference type="Proteomes" id="UP000198211">
    <property type="component" value="Unassembled WGS sequence"/>
</dbReference>
<evidence type="ECO:0000313" key="3">
    <source>
        <dbReference type="Proteomes" id="UP000198211"/>
    </source>
</evidence>
<sequence>METAINSSKEVSTKWSAVQKDSNKRTSNDYNNWTVDQLKLVCTARKLSVTKNTNKTDRVVILRGYDEYKDAMDASAWTNEGGAQGKTPLNGGRGTVRFV</sequence>
<protein>
    <submittedName>
        <fullName evidence="2">Uncharacterized protein</fullName>
    </submittedName>
</protein>
<proteinExistence type="predicted"/>
<dbReference type="OrthoDB" id="128904at2759"/>
<reference evidence="3" key="1">
    <citation type="submission" date="2017-03" db="EMBL/GenBank/DDBJ databases">
        <title>Phytopthora megakarya and P. palmivora, two closely related causual agents of cacao black pod achieved similar genome size and gene model numbers by different mechanisms.</title>
        <authorList>
            <person name="Ali S."/>
            <person name="Shao J."/>
            <person name="Larry D.J."/>
            <person name="Kronmiller B."/>
            <person name="Shen D."/>
            <person name="Strem M.D."/>
            <person name="Melnick R.L."/>
            <person name="Guiltinan M.J."/>
            <person name="Tyler B.M."/>
            <person name="Meinhardt L.W."/>
            <person name="Bailey B.A."/>
        </authorList>
    </citation>
    <scope>NUCLEOTIDE SEQUENCE [LARGE SCALE GENOMIC DNA]</scope>
    <source>
        <strain evidence="3">zdho120</strain>
    </source>
</reference>